<dbReference type="InterPro" id="IPR024176">
    <property type="entry name" value="Citrate_synthase_bac-typ"/>
</dbReference>
<organism evidence="12">
    <name type="scientific">Wolbachia endosymbiont of Aleurodicus dispersus</name>
    <dbReference type="NCBI Taxonomy" id="1288877"/>
    <lineage>
        <taxon>Bacteria</taxon>
        <taxon>Pseudomonadati</taxon>
        <taxon>Pseudomonadota</taxon>
        <taxon>Alphaproteobacteria</taxon>
        <taxon>Rickettsiales</taxon>
        <taxon>Anaplasmataceae</taxon>
        <taxon>Wolbachieae</taxon>
        <taxon>Wolbachia</taxon>
    </lineage>
</organism>
<dbReference type="PIRSF" id="PIRSF001369">
    <property type="entry name" value="Citrate_synth"/>
    <property type="match status" value="1"/>
</dbReference>
<protein>
    <recommendedName>
        <fullName evidence="3 7">Citrate synthase</fullName>
    </recommendedName>
</protein>
<dbReference type="PANTHER" id="PTHR42871:SF1">
    <property type="entry name" value="CITRATE SYNTHASE"/>
    <property type="match status" value="1"/>
</dbReference>
<evidence type="ECO:0000313" key="12">
    <source>
        <dbReference type="EMBL" id="SPP32845.1"/>
    </source>
</evidence>
<evidence type="ECO:0000256" key="2">
    <source>
        <dbReference type="ARBA" id="ARBA00010566"/>
    </source>
</evidence>
<dbReference type="FunFam" id="1.10.230.10:FF:000002">
    <property type="entry name" value="Citrate synthase"/>
    <property type="match status" value="1"/>
</dbReference>
<dbReference type="NCBIfam" id="TIGR01798">
    <property type="entry name" value="cit_synth_I"/>
    <property type="match status" value="1"/>
</dbReference>
<gene>
    <name evidence="12" type="primary">aarA</name>
    <name evidence="12" type="ORF">WBAD_0237</name>
</gene>
<keyword evidence="5 8" id="KW-0808">Transferase</keyword>
<dbReference type="GO" id="GO:0005737">
    <property type="term" value="C:cytoplasm"/>
    <property type="evidence" value="ECO:0007669"/>
    <property type="project" value="InterPro"/>
</dbReference>
<dbReference type="InterPro" id="IPR019810">
    <property type="entry name" value="Citrate_synthase_AS"/>
</dbReference>
<sequence>MDKKALLELSDGSKIELPILSGTIGPDVLNIKDLYKVTGLFTYDPGFVSTASCSSAITFIDGDEGVLKYRGHDIADLAENNSFTAVIYLLLYGELPSSEQHKKFLFKIQELSKVSEQVTNVIKAFPKTAHPMSILIACFANLSASYHEMHSNNVNGEDLDFGISAIAQVPAIVAMTYRHINNQEFINANNELSYSENFLKMIFGDAVDNALFAKALDKIFTLHADHEQNASTAAIRLVGSAGSNLFASLSAGVATLWGPAHGGANEAVINMLKEIEQSGDVDRFIEKAKDDKDSFKLMGFGHRVYKNYDPRALILKDACHKILSKLEQNNELLEIAKKLEEIALKDEYFITRKLYPNVDFYSGIIMNAIGIPSSMFTPIFALARTTGWVTQWYEMVNDEETKICRPRQLYLGK</sequence>
<comment type="similarity">
    <text evidence="2 8 11">Belongs to the citrate synthase family.</text>
</comment>
<dbReference type="Gene3D" id="2.20.28.60">
    <property type="match status" value="1"/>
</dbReference>
<dbReference type="InterPro" id="IPR010953">
    <property type="entry name" value="Citrate_synthase_typ-I"/>
</dbReference>
<feature type="active site" evidence="9">
    <location>
        <position position="359"/>
    </location>
</feature>
<dbReference type="CDD" id="cd06114">
    <property type="entry name" value="EcCS_like"/>
    <property type="match status" value="1"/>
</dbReference>
<dbReference type="Gene3D" id="1.10.230.10">
    <property type="entry name" value="Cytochrome P450-Terp, domain 2"/>
    <property type="match status" value="1"/>
</dbReference>
<keyword evidence="4 10" id="KW-0816">Tricarboxylic acid cycle</keyword>
<evidence type="ECO:0000256" key="11">
    <source>
        <dbReference type="RuleBase" id="RU003406"/>
    </source>
</evidence>
<dbReference type="PRINTS" id="PR00143">
    <property type="entry name" value="CITRTSNTHASE"/>
</dbReference>
<feature type="active site" evidence="9">
    <location>
        <position position="302"/>
    </location>
</feature>
<evidence type="ECO:0000256" key="3">
    <source>
        <dbReference type="ARBA" id="ARBA00022134"/>
    </source>
</evidence>
<evidence type="ECO:0000256" key="8">
    <source>
        <dbReference type="PIRNR" id="PIRNR001369"/>
    </source>
</evidence>
<dbReference type="GO" id="GO:0036440">
    <property type="term" value="F:citrate synthase activity"/>
    <property type="evidence" value="ECO:0007669"/>
    <property type="project" value="UniProtKB-EC"/>
</dbReference>
<dbReference type="InterPro" id="IPR002020">
    <property type="entry name" value="Citrate_synthase"/>
</dbReference>
<dbReference type="EMBL" id="OUNE01000050">
    <property type="protein sequence ID" value="SPP32845.1"/>
    <property type="molecule type" value="Genomic_DNA"/>
</dbReference>
<proteinExistence type="inferred from homology"/>
<evidence type="ECO:0000256" key="10">
    <source>
        <dbReference type="RuleBase" id="RU003370"/>
    </source>
</evidence>
<dbReference type="PROSITE" id="PS00480">
    <property type="entry name" value="CITRATE_SYNTHASE"/>
    <property type="match status" value="1"/>
</dbReference>
<dbReference type="InterPro" id="IPR016143">
    <property type="entry name" value="Citrate_synth-like_sm_a-sub"/>
</dbReference>
<dbReference type="PANTHER" id="PTHR42871">
    <property type="entry name" value="CITRATE SYNTHASE"/>
    <property type="match status" value="1"/>
</dbReference>
<dbReference type="UniPathway" id="UPA00223">
    <property type="reaction ID" value="UER00717"/>
</dbReference>
<dbReference type="Pfam" id="PF00285">
    <property type="entry name" value="Citrate_synt"/>
    <property type="match status" value="1"/>
</dbReference>
<dbReference type="InterPro" id="IPR016142">
    <property type="entry name" value="Citrate_synth-like_lrg_a-sub"/>
</dbReference>
<dbReference type="NCBIfam" id="NF004126">
    <property type="entry name" value="PRK05614.1"/>
    <property type="match status" value="1"/>
</dbReference>
<dbReference type="Gene3D" id="1.10.580.10">
    <property type="entry name" value="Citrate Synthase, domain 1"/>
    <property type="match status" value="1"/>
</dbReference>
<comment type="catalytic activity">
    <reaction evidence="6 10">
        <text>oxaloacetate + acetyl-CoA + H2O = citrate + CoA + H(+)</text>
        <dbReference type="Rhea" id="RHEA:16845"/>
        <dbReference type="ChEBI" id="CHEBI:15377"/>
        <dbReference type="ChEBI" id="CHEBI:15378"/>
        <dbReference type="ChEBI" id="CHEBI:16452"/>
        <dbReference type="ChEBI" id="CHEBI:16947"/>
        <dbReference type="ChEBI" id="CHEBI:57287"/>
        <dbReference type="ChEBI" id="CHEBI:57288"/>
        <dbReference type="EC" id="2.3.3.16"/>
    </reaction>
</comment>
<dbReference type="GO" id="GO:0006099">
    <property type="term" value="P:tricarboxylic acid cycle"/>
    <property type="evidence" value="ECO:0007669"/>
    <property type="project" value="UniProtKB-UniRule"/>
</dbReference>
<accession>A0A3B0IYN8</accession>
<keyword evidence="12" id="KW-0012">Acyltransferase</keyword>
<evidence type="ECO:0000256" key="6">
    <source>
        <dbReference type="ARBA" id="ARBA00049288"/>
    </source>
</evidence>
<dbReference type="SUPFAM" id="SSF48256">
    <property type="entry name" value="Citrate synthase"/>
    <property type="match status" value="1"/>
</dbReference>
<evidence type="ECO:0000256" key="4">
    <source>
        <dbReference type="ARBA" id="ARBA00022532"/>
    </source>
</evidence>
<evidence type="ECO:0000256" key="7">
    <source>
        <dbReference type="NCBIfam" id="TIGR01798"/>
    </source>
</evidence>
<name>A0A3B0IYN8_9RICK</name>
<comment type="pathway">
    <text evidence="1 10">Carbohydrate metabolism; tricarboxylic acid cycle; isocitrate from oxaloacetate: step 1/2.</text>
</comment>
<evidence type="ECO:0000256" key="9">
    <source>
        <dbReference type="PIRSR" id="PIRSR001369-1"/>
    </source>
</evidence>
<reference evidence="12" key="1">
    <citation type="submission" date="2018-04" db="EMBL/GenBank/DDBJ databases">
        <authorList>
            <person name="Go L.Y."/>
            <person name="Mitchell J.A."/>
        </authorList>
    </citation>
    <scope>NUCLEOTIDE SEQUENCE</scope>
    <source>
        <strain evidence="12">WBAD</strain>
    </source>
</reference>
<evidence type="ECO:0000256" key="1">
    <source>
        <dbReference type="ARBA" id="ARBA00004751"/>
    </source>
</evidence>
<dbReference type="AlphaFoldDB" id="A0A3B0IYN8"/>
<dbReference type="InterPro" id="IPR036969">
    <property type="entry name" value="Citrate_synthase_sf"/>
</dbReference>
<evidence type="ECO:0000256" key="5">
    <source>
        <dbReference type="ARBA" id="ARBA00022679"/>
    </source>
</evidence>